<keyword evidence="3" id="KW-1185">Reference proteome</keyword>
<dbReference type="Proteomes" id="UP000603200">
    <property type="component" value="Unassembled WGS sequence"/>
</dbReference>
<keyword evidence="1" id="KW-0472">Membrane</keyword>
<name>A0ABQ3ZTF6_9ACTN</name>
<evidence type="ECO:0000313" key="2">
    <source>
        <dbReference type="EMBL" id="GIE21871.1"/>
    </source>
</evidence>
<organism evidence="2 3">
    <name type="scientific">Winogradskya humida</name>
    <dbReference type="NCBI Taxonomy" id="113566"/>
    <lineage>
        <taxon>Bacteria</taxon>
        <taxon>Bacillati</taxon>
        <taxon>Actinomycetota</taxon>
        <taxon>Actinomycetes</taxon>
        <taxon>Micromonosporales</taxon>
        <taxon>Micromonosporaceae</taxon>
        <taxon>Winogradskya</taxon>
    </lineage>
</organism>
<feature type="transmembrane region" description="Helical" evidence="1">
    <location>
        <begin position="295"/>
        <end position="314"/>
    </location>
</feature>
<proteinExistence type="predicted"/>
<feature type="transmembrane region" description="Helical" evidence="1">
    <location>
        <begin position="12"/>
        <end position="34"/>
    </location>
</feature>
<keyword evidence="1" id="KW-1133">Transmembrane helix</keyword>
<accession>A0ABQ3ZTF6</accession>
<comment type="caution">
    <text evidence="2">The sequence shown here is derived from an EMBL/GenBank/DDBJ whole genome shotgun (WGS) entry which is preliminary data.</text>
</comment>
<keyword evidence="1" id="KW-0812">Transmembrane</keyword>
<evidence type="ECO:0000256" key="1">
    <source>
        <dbReference type="SAM" id="Phobius"/>
    </source>
</evidence>
<dbReference type="EMBL" id="BOMN01000062">
    <property type="protein sequence ID" value="GIE21871.1"/>
    <property type="molecule type" value="Genomic_DNA"/>
</dbReference>
<evidence type="ECO:0000313" key="3">
    <source>
        <dbReference type="Proteomes" id="UP000603200"/>
    </source>
</evidence>
<sequence length="466" mass="48330">MARESKSGWSRPWAAFFALIIILGGVAISLGFGVRLRGALERNAESRMATASTSVQTAVTNELGRYADAVRLSAAAMAALPAPTAAAFDKIAAAVDEQDLTAVRAMTFVAPDGPGLTANWRSRGATGFTPRTVTGLQEHFYTVFARTLGKEKTAPAIGVDQGSAQAVVDAARLATEHVAISDAYVRLADAAVPKAQQQLSFDVLAPVAGYGWVSLTVGAADFVSANLARAAGDLLDAQLMTRSSAGALAEVATVARGDGSGFRRTQNFTAGERQWVLRTSATYKALLPNAGRTDMVVVIAGSTLAVMFGTLMYLQMSATARAEREIAAEVAERLRKVDAESEQGRLRGALAAQEALLSGLIAHPGEETTEVDLKAVVAEVVASGLATAEVTVGDLPTVRADGAILHHLLDTMLADALSRTPPETSPTIAISAETSTDGLVRLLVESAGTVIGCTLPSVTVEVPAGT</sequence>
<protein>
    <submittedName>
        <fullName evidence="2">Uncharacterized protein</fullName>
    </submittedName>
</protein>
<reference evidence="2 3" key="1">
    <citation type="submission" date="2021-01" db="EMBL/GenBank/DDBJ databases">
        <title>Whole genome shotgun sequence of Actinoplanes humidus NBRC 14915.</title>
        <authorList>
            <person name="Komaki H."/>
            <person name="Tamura T."/>
        </authorList>
    </citation>
    <scope>NUCLEOTIDE SEQUENCE [LARGE SCALE GENOMIC DNA]</scope>
    <source>
        <strain evidence="2 3">NBRC 14915</strain>
    </source>
</reference>
<gene>
    <name evidence="2" type="ORF">Ahu01nite_049730</name>
</gene>
<dbReference type="RefSeq" id="WP_203838982.1">
    <property type="nucleotide sequence ID" value="NZ_BAAATV010000002.1"/>
</dbReference>